<name>A0A5K3EF45_MESCO</name>
<feature type="transmembrane region" description="Helical" evidence="10">
    <location>
        <begin position="785"/>
        <end position="807"/>
    </location>
</feature>
<dbReference type="InterPro" id="IPR003020">
    <property type="entry name" value="HCO3_transpt_euk"/>
</dbReference>
<feature type="transmembrane region" description="Helical" evidence="10">
    <location>
        <begin position="513"/>
        <end position="531"/>
    </location>
</feature>
<reference evidence="13" key="1">
    <citation type="submission" date="2019-11" db="UniProtKB">
        <authorList>
            <consortium name="WormBaseParasite"/>
        </authorList>
    </citation>
    <scope>IDENTIFICATION</scope>
</reference>
<dbReference type="SUPFAM" id="SSF55804">
    <property type="entry name" value="Phoshotransferase/anion transport protein"/>
    <property type="match status" value="1"/>
</dbReference>
<keyword evidence="6 10" id="KW-1133">Transmembrane helix</keyword>
<evidence type="ECO:0000259" key="12">
    <source>
        <dbReference type="Pfam" id="PF07565"/>
    </source>
</evidence>
<feature type="transmembrane region" description="Helical" evidence="10">
    <location>
        <begin position="656"/>
        <end position="674"/>
    </location>
</feature>
<evidence type="ECO:0000256" key="4">
    <source>
        <dbReference type="ARBA" id="ARBA00022475"/>
    </source>
</evidence>
<dbReference type="GO" id="GO:0050801">
    <property type="term" value="P:monoatomic ion homeostasis"/>
    <property type="evidence" value="ECO:0007669"/>
    <property type="project" value="TreeGrafter"/>
</dbReference>
<dbReference type="PRINTS" id="PR01231">
    <property type="entry name" value="HCO3TRNSPORT"/>
</dbReference>
<keyword evidence="7" id="KW-0406">Ion transport</keyword>
<evidence type="ECO:0000256" key="5">
    <source>
        <dbReference type="ARBA" id="ARBA00022692"/>
    </source>
</evidence>
<feature type="transmembrane region" description="Helical" evidence="10">
    <location>
        <begin position="595"/>
        <end position="617"/>
    </location>
</feature>
<proteinExistence type="inferred from homology"/>
<dbReference type="GO" id="GO:0008509">
    <property type="term" value="F:monoatomic anion transmembrane transporter activity"/>
    <property type="evidence" value="ECO:0007669"/>
    <property type="project" value="InterPro"/>
</dbReference>
<dbReference type="GO" id="GO:0005886">
    <property type="term" value="C:plasma membrane"/>
    <property type="evidence" value="ECO:0007669"/>
    <property type="project" value="UniProtKB-SubCell"/>
</dbReference>
<evidence type="ECO:0000256" key="6">
    <source>
        <dbReference type="ARBA" id="ARBA00022989"/>
    </source>
</evidence>
<feature type="domain" description="Band 3 cytoplasmic" evidence="12">
    <location>
        <begin position="184"/>
        <end position="293"/>
    </location>
</feature>
<accession>A0A5K3EF45</accession>
<feature type="transmembrane region" description="Helical" evidence="10">
    <location>
        <begin position="695"/>
        <end position="715"/>
    </location>
</feature>
<dbReference type="PANTHER" id="PTHR11453:SF47">
    <property type="entry name" value="ANION EXCHANGE PROTEIN"/>
    <property type="match status" value="1"/>
</dbReference>
<feature type="region of interest" description="Disordered" evidence="9">
    <location>
        <begin position="896"/>
        <end position="917"/>
    </location>
</feature>
<dbReference type="WBParaSite" id="MCU_000058-RC">
    <property type="protein sequence ID" value="MCU_000058-RC"/>
    <property type="gene ID" value="MCU_000058"/>
</dbReference>
<evidence type="ECO:0000256" key="3">
    <source>
        <dbReference type="ARBA" id="ARBA00022448"/>
    </source>
</evidence>
<feature type="domain" description="Bicarbonate transporter-like transmembrane" evidence="11">
    <location>
        <begin position="549"/>
        <end position="872"/>
    </location>
</feature>
<evidence type="ECO:0000313" key="13">
    <source>
        <dbReference type="WBParaSite" id="MCU_000058-RC"/>
    </source>
</evidence>
<dbReference type="PANTHER" id="PTHR11453">
    <property type="entry name" value="ANION EXCHANGE PROTEIN"/>
    <property type="match status" value="1"/>
</dbReference>
<dbReference type="GO" id="GO:0015701">
    <property type="term" value="P:bicarbonate transport"/>
    <property type="evidence" value="ECO:0007669"/>
    <property type="project" value="TreeGrafter"/>
</dbReference>
<dbReference type="AlphaFoldDB" id="A0A5K3EF45"/>
<feature type="transmembrane region" description="Helical" evidence="10">
    <location>
        <begin position="852"/>
        <end position="870"/>
    </location>
</feature>
<keyword evidence="5 10" id="KW-0812">Transmembrane</keyword>
<feature type="transmembrane region" description="Helical" evidence="10">
    <location>
        <begin position="425"/>
        <end position="444"/>
    </location>
</feature>
<feature type="transmembrane region" description="Helical" evidence="10">
    <location>
        <begin position="395"/>
        <end position="418"/>
    </location>
</feature>
<evidence type="ECO:0000256" key="10">
    <source>
        <dbReference type="SAM" id="Phobius"/>
    </source>
</evidence>
<evidence type="ECO:0000256" key="7">
    <source>
        <dbReference type="ARBA" id="ARBA00023065"/>
    </source>
</evidence>
<evidence type="ECO:0000256" key="8">
    <source>
        <dbReference type="ARBA" id="ARBA00023136"/>
    </source>
</evidence>
<protein>
    <submittedName>
        <fullName evidence="13">HCO3_cotransp domain-containing protein</fullName>
    </submittedName>
</protein>
<dbReference type="Pfam" id="PF00955">
    <property type="entry name" value="HCO3_cotransp"/>
    <property type="match status" value="1"/>
</dbReference>
<dbReference type="Pfam" id="PF07565">
    <property type="entry name" value="Band_3_cyto"/>
    <property type="match status" value="1"/>
</dbReference>
<evidence type="ECO:0000256" key="9">
    <source>
        <dbReference type="SAM" id="MobiDB-lite"/>
    </source>
</evidence>
<feature type="compositionally biased region" description="Basic and acidic residues" evidence="9">
    <location>
        <begin position="902"/>
        <end position="917"/>
    </location>
</feature>
<sequence length="925" mass="103195">MVEGNSEGKPRSILKQDTKSPLLFTEISQLSYGEVPRGAIAITSSGSPPNTFWREVARYVLYEEVFDDDLKQFNTPQYPSISYQYFDRLCNIFNKDMKLLNSAAKTSESLMAEIANFAADDACLARANDAEALLTTLLAYRWHPQVNPRQGIYRLPRFSVTGPGRRISLVSRAEAVSDLTNKYLSVCLPRHSESCNIMIGRLKCLTKPLFLLVRILNEQTTNITGLVEVDVPLRFVLLLITPSSSEEKDLHQIGRCFASMLNDQKFLADLYRVQKPADLYQSAISFRKNMIVLSSGLPEVLNHSGGIDVPIAYYNEVYFERSDLVFEDYAADMSNRQFLDSDVGHKSGKMHFCSKHSFQRLWPPFNELVKGVKVFASRLPSDYTDAFTKDNVGTMLSSILFIYFVVFGPAITFGTLMINEVHPNYAISLNIFATGIFTVLYSLLAGQPLGSIGPSGPGFILETVIALFAAKMNADYQIYRFWVGVYMATFGILLIALNLSPLVTYARRSLEELFSGFISLFLILKALFSMFKAVPQDVSIPVNVNDTEELQSALQSNQTASKAAANLFLATCMLIFSILINKLKRSHFFRRKFRYWIGAFNVPLGIVFVTLVEYTFFSSYNVQKLDIPAASENDPNEWVNVIDISKVINFTQPSPAVLHGLALLLGFFFALLVFTETALNSVTALKPKAKKPSPFVMDHVLTVVLFPLISCTLGWPFMSGVPVRTIANTMALVKVDPHPPPGKPAEIISLVEQRVSVLIVGVLVTFSVYLGDILRLIPVAALYGMFIYLGLCGLRGLDSVNALLALLTRRKYWGRWEFLTNLPKAQLAVITAINFTELAILIIFIVTAEFATAGYTALATPLVLIGSGLIREFCLPRWQWLAPTLEKVDKRCLSTQSSSTEEDTKSETLHPDKGDRQASVETLIF</sequence>
<comment type="similarity">
    <text evidence="2">Belongs to the anion exchanger (TC 2.A.31) family.</text>
</comment>
<dbReference type="Gene3D" id="1.10.287.570">
    <property type="entry name" value="Helical hairpin bin"/>
    <property type="match status" value="1"/>
</dbReference>
<evidence type="ECO:0000259" key="11">
    <source>
        <dbReference type="Pfam" id="PF00955"/>
    </source>
</evidence>
<dbReference type="InterPro" id="IPR016152">
    <property type="entry name" value="PTrfase/Anion_transptr"/>
</dbReference>
<comment type="subcellular location">
    <subcellularLocation>
        <location evidence="1">Cell membrane</location>
        <topology evidence="1">Multi-pass membrane protein</topology>
    </subcellularLocation>
</comment>
<feature type="transmembrane region" description="Helical" evidence="10">
    <location>
        <begin position="481"/>
        <end position="506"/>
    </location>
</feature>
<dbReference type="Gene3D" id="3.40.930.10">
    <property type="entry name" value="Mannitol-specific EII, Chain A"/>
    <property type="match status" value="1"/>
</dbReference>
<evidence type="ECO:0000256" key="2">
    <source>
        <dbReference type="ARBA" id="ARBA00010993"/>
    </source>
</evidence>
<keyword evidence="3" id="KW-0813">Transport</keyword>
<keyword evidence="4" id="KW-1003">Cell membrane</keyword>
<feature type="transmembrane region" description="Helical" evidence="10">
    <location>
        <begin position="563"/>
        <end position="583"/>
    </location>
</feature>
<keyword evidence="8 10" id="KW-0472">Membrane</keyword>
<evidence type="ECO:0000256" key="1">
    <source>
        <dbReference type="ARBA" id="ARBA00004651"/>
    </source>
</evidence>
<dbReference type="InterPro" id="IPR011531">
    <property type="entry name" value="HCO3_transpt-like_TM_dom"/>
</dbReference>
<dbReference type="InterPro" id="IPR013769">
    <property type="entry name" value="Band3_cytoplasmic_dom"/>
</dbReference>
<organism evidence="13">
    <name type="scientific">Mesocestoides corti</name>
    <name type="common">Flatworm</name>
    <dbReference type="NCBI Taxonomy" id="53468"/>
    <lineage>
        <taxon>Eukaryota</taxon>
        <taxon>Metazoa</taxon>
        <taxon>Spiralia</taxon>
        <taxon>Lophotrochozoa</taxon>
        <taxon>Platyhelminthes</taxon>
        <taxon>Cestoda</taxon>
        <taxon>Eucestoda</taxon>
        <taxon>Cyclophyllidea</taxon>
        <taxon>Mesocestoididae</taxon>
        <taxon>Mesocestoides</taxon>
    </lineage>
</organism>
<dbReference type="GO" id="GO:0005452">
    <property type="term" value="F:solute:inorganic anion antiporter activity"/>
    <property type="evidence" value="ECO:0007669"/>
    <property type="project" value="InterPro"/>
</dbReference>
<feature type="transmembrane region" description="Helical" evidence="10">
    <location>
        <begin position="827"/>
        <end position="846"/>
    </location>
</feature>